<feature type="transmembrane region" description="Helical" evidence="1">
    <location>
        <begin position="725"/>
        <end position="748"/>
    </location>
</feature>
<gene>
    <name evidence="3" type="ORF">PSRA_0800</name>
</gene>
<feature type="transmembrane region" description="Helical" evidence="1">
    <location>
        <begin position="754"/>
        <end position="773"/>
    </location>
</feature>
<dbReference type="NCBIfam" id="TIGR02675">
    <property type="entry name" value="tape_meas_nterm"/>
    <property type="match status" value="1"/>
</dbReference>
<keyword evidence="1" id="KW-0472">Membrane</keyword>
<name>A0A261EXX2_9BIFI</name>
<protein>
    <submittedName>
        <fullName evidence="3">Tape measure domain-containing protein</fullName>
    </submittedName>
</protein>
<feature type="transmembrane region" description="Helical" evidence="1">
    <location>
        <begin position="663"/>
        <end position="686"/>
    </location>
</feature>
<proteinExistence type="predicted"/>
<feature type="transmembrane region" description="Helical" evidence="1">
    <location>
        <begin position="605"/>
        <end position="627"/>
    </location>
</feature>
<keyword evidence="1" id="KW-0812">Transmembrane</keyword>
<dbReference type="PANTHER" id="PTHR37813:SF1">
    <property type="entry name" value="FELS-2 PROPHAGE PROTEIN"/>
    <property type="match status" value="1"/>
</dbReference>
<reference evidence="3 4" key="1">
    <citation type="journal article" date="2017" name="BMC Genomics">
        <title>Comparative genomic and phylogenomic analyses of the Bifidobacteriaceae family.</title>
        <authorList>
            <person name="Lugli G.A."/>
            <person name="Milani C."/>
            <person name="Turroni F."/>
            <person name="Duranti S."/>
            <person name="Mancabelli L."/>
            <person name="Mangifesta M."/>
            <person name="Ferrario C."/>
            <person name="Modesto M."/>
            <person name="Mattarelli P."/>
            <person name="Jiri K."/>
            <person name="van Sinderen D."/>
            <person name="Ventura M."/>
        </authorList>
    </citation>
    <scope>NUCLEOTIDE SEQUENCE [LARGE SCALE GENOMIC DNA]</scope>
    <source>
        <strain evidence="3 4">DSM 24742</strain>
    </source>
</reference>
<evidence type="ECO:0000256" key="1">
    <source>
        <dbReference type="SAM" id="Phobius"/>
    </source>
</evidence>
<feature type="domain" description="Tape measure protein N-terminal" evidence="2">
    <location>
        <begin position="95"/>
        <end position="268"/>
    </location>
</feature>
<evidence type="ECO:0000313" key="3">
    <source>
        <dbReference type="EMBL" id="OZG51720.1"/>
    </source>
</evidence>
<evidence type="ECO:0000313" key="4">
    <source>
        <dbReference type="Proteomes" id="UP000216725"/>
    </source>
</evidence>
<dbReference type="Pfam" id="PF20155">
    <property type="entry name" value="TMP_3"/>
    <property type="match status" value="1"/>
</dbReference>
<dbReference type="Proteomes" id="UP000216725">
    <property type="component" value="Unassembled WGS sequence"/>
</dbReference>
<dbReference type="PANTHER" id="PTHR37813">
    <property type="entry name" value="FELS-2 PROPHAGE PROTEIN"/>
    <property type="match status" value="1"/>
</dbReference>
<feature type="transmembrane region" description="Helical" evidence="1">
    <location>
        <begin position="785"/>
        <end position="810"/>
    </location>
</feature>
<comment type="caution">
    <text evidence="3">The sequence shown here is derived from an EMBL/GenBank/DDBJ whole genome shotgun (WGS) entry which is preliminary data.</text>
</comment>
<feature type="transmembrane region" description="Helical" evidence="1">
    <location>
        <begin position="633"/>
        <end position="651"/>
    </location>
</feature>
<dbReference type="EMBL" id="MWWR01000006">
    <property type="protein sequence ID" value="OZG51720.1"/>
    <property type="molecule type" value="Genomic_DNA"/>
</dbReference>
<dbReference type="InterPro" id="IPR013491">
    <property type="entry name" value="Tape_meas_N"/>
</dbReference>
<dbReference type="Gene3D" id="1.20.120.20">
    <property type="entry name" value="Apolipoprotein"/>
    <property type="match status" value="1"/>
</dbReference>
<keyword evidence="1" id="KW-1133">Transmembrane helix</keyword>
<dbReference type="AlphaFoldDB" id="A0A261EXX2"/>
<feature type="transmembrane region" description="Helical" evidence="1">
    <location>
        <begin position="692"/>
        <end position="718"/>
    </location>
</feature>
<keyword evidence="4" id="KW-1185">Reference proteome</keyword>
<accession>A0A261EXX2</accession>
<organism evidence="3 4">
    <name type="scientific">Pseudoscardovia radai</name>
    <dbReference type="NCBI Taxonomy" id="987066"/>
    <lineage>
        <taxon>Bacteria</taxon>
        <taxon>Bacillati</taxon>
        <taxon>Actinomycetota</taxon>
        <taxon>Actinomycetes</taxon>
        <taxon>Bifidobacteriales</taxon>
        <taxon>Bifidobacteriaceae</taxon>
        <taxon>Pseudoscardovia</taxon>
    </lineage>
</organism>
<sequence>MATQVAQAYVQIVPSLKGIRNALTQGLGGEVSKAGDSAGKTLGEHLTGGLSGALKGVGGVVGKAVGAVATAGKAGAVAIGGMATAVTGLAATGGVTRALQIEGAQAKLTGLGHSTEEVAGIMSDAMASVKGTAYGLGDAASVAATMVASGIKPGQQLSSVLKTIGDTATISGRSFQDVGAIFSSVAARGKLQGDDMLQLTSAGVPVLQALSKQLGKSTSDVSEMVSKGQIDFQTFADAMQASLGGSALASGQTFSGALDNVKAALSRLGAAAATPALAALKTVFNAAIPAVDGLTASLQPVIDQLGGAFTKAGQKAADSLQGIGDKISAVIQLLSTGDFTGEIGAALNVEEDSPLVTVLLAVRDAAESAGYALGNAKDWLAQFLGEFSSMAGPNAFNSTVDEMYTALITLSQGLSGIIPDAQNAGRIAEGVFFDIRMAVASLMPAVSSAIDWLSRFFQKVDEAGIVGALGSALVTVAKAFGDFAQAVMAAIPPDSFADAVNRIITPLQWIADHQGVVTAALYAIAGGLAFKGVSSSIGTVVGVLGKLPGVLQGVATAAQGIGTSAGNIKAFFQLVAEGNGIGASLSALGSGLGIVKNGLSALSSIGGAVTGVLGAIGSAFSALGAIIAANPLGALLTVIAAVVAGLTLFFTKTETGRQVWSNIAAFFTNVWNGILNVFRTVFGAIGSFFTNVWNGICGFVGGVVSSIAGAITTAFNAVASWWQGVWNTVSSVFTTVWNAILGFIVPVLTGLGEFFYDVGIVIAAVFVTLWRGVQTVFVTVWNAILAFITPIVTAISDFITGVFNAIASWWSGVWQGISDFFTAIWNGICGFVGGVVNAVSDTITTVFNAVASWWSGVWQGISDFFTNIWNGICGFVGGVVDAVSSAIHSVIDPIAAWWNNLWQGISDTFSNIWNGLSTAAENAVKTVVDKVKGIKDKILDCFKNAGEWLKDVGGHILEGLWNGISDKFNWLKDQISSICGNVVSWAKQVLGIGSPSKVMRDEVGKWIPAGMALGIRDGRTGVRLATEDMMEAVSGVPAPVPGVTWSTVGGGTTGLQPAAASYGRAAGTTVNLTAPIIRADDDLYVAAPILARTLAREVI</sequence>
<evidence type="ECO:0000259" key="2">
    <source>
        <dbReference type="Pfam" id="PF20155"/>
    </source>
</evidence>